<keyword evidence="3" id="KW-1185">Reference proteome</keyword>
<comment type="caution">
    <text evidence="2">The sequence shown here is derived from an EMBL/GenBank/DDBJ whole genome shotgun (WGS) entry which is preliminary data.</text>
</comment>
<feature type="compositionally biased region" description="Gly residues" evidence="1">
    <location>
        <begin position="94"/>
        <end position="105"/>
    </location>
</feature>
<reference evidence="2" key="1">
    <citation type="journal article" date="2021" name="bioRxiv">
        <title>Whole Genome Assembly and Annotation of Northern Wild Rice, Zizania palustris L., Supports a Whole Genome Duplication in the Zizania Genus.</title>
        <authorList>
            <person name="Haas M."/>
            <person name="Kono T."/>
            <person name="Macchietto M."/>
            <person name="Millas R."/>
            <person name="McGilp L."/>
            <person name="Shao M."/>
            <person name="Duquette J."/>
            <person name="Hirsch C.N."/>
            <person name="Kimball J."/>
        </authorList>
    </citation>
    <scope>NUCLEOTIDE SEQUENCE</scope>
    <source>
        <tissue evidence="2">Fresh leaf tissue</tissue>
    </source>
</reference>
<evidence type="ECO:0000313" key="2">
    <source>
        <dbReference type="EMBL" id="KAG8047090.1"/>
    </source>
</evidence>
<accession>A0A8J5QZ16</accession>
<dbReference type="EMBL" id="JAAALK010000290">
    <property type="protein sequence ID" value="KAG8047090.1"/>
    <property type="molecule type" value="Genomic_DNA"/>
</dbReference>
<dbReference type="AlphaFoldDB" id="A0A8J5QZ16"/>
<feature type="compositionally biased region" description="Polar residues" evidence="1">
    <location>
        <begin position="1"/>
        <end position="10"/>
    </location>
</feature>
<gene>
    <name evidence="2" type="ORF">GUJ93_ZPchr0008g13666</name>
</gene>
<feature type="compositionally biased region" description="Basic and acidic residues" evidence="1">
    <location>
        <begin position="20"/>
        <end position="43"/>
    </location>
</feature>
<feature type="region of interest" description="Disordered" evidence="1">
    <location>
        <begin position="1"/>
        <end position="56"/>
    </location>
</feature>
<evidence type="ECO:0000256" key="1">
    <source>
        <dbReference type="SAM" id="MobiDB-lite"/>
    </source>
</evidence>
<proteinExistence type="predicted"/>
<protein>
    <submittedName>
        <fullName evidence="2">Uncharacterized protein</fullName>
    </submittedName>
</protein>
<organism evidence="2 3">
    <name type="scientific">Zizania palustris</name>
    <name type="common">Northern wild rice</name>
    <dbReference type="NCBI Taxonomy" id="103762"/>
    <lineage>
        <taxon>Eukaryota</taxon>
        <taxon>Viridiplantae</taxon>
        <taxon>Streptophyta</taxon>
        <taxon>Embryophyta</taxon>
        <taxon>Tracheophyta</taxon>
        <taxon>Spermatophyta</taxon>
        <taxon>Magnoliopsida</taxon>
        <taxon>Liliopsida</taxon>
        <taxon>Poales</taxon>
        <taxon>Poaceae</taxon>
        <taxon>BOP clade</taxon>
        <taxon>Oryzoideae</taxon>
        <taxon>Oryzeae</taxon>
        <taxon>Zizaniinae</taxon>
        <taxon>Zizania</taxon>
    </lineage>
</organism>
<sequence length="105" mass="11295">MNKNNAFSSKTKTKRKAYRSRREDQFRAKRKLPDLDEEKDVRTGAHRRGCGGSGRTPALLLTGCISALLSQDCVRTRGEAGRRAEGAEAATESRGGGEGEAGGGR</sequence>
<dbReference type="Proteomes" id="UP000729402">
    <property type="component" value="Unassembled WGS sequence"/>
</dbReference>
<reference evidence="2" key="2">
    <citation type="submission" date="2021-02" db="EMBL/GenBank/DDBJ databases">
        <authorList>
            <person name="Kimball J.A."/>
            <person name="Haas M.W."/>
            <person name="Macchietto M."/>
            <person name="Kono T."/>
            <person name="Duquette J."/>
            <person name="Shao M."/>
        </authorList>
    </citation>
    <scope>NUCLEOTIDE SEQUENCE</scope>
    <source>
        <tissue evidence="2">Fresh leaf tissue</tissue>
    </source>
</reference>
<feature type="region of interest" description="Disordered" evidence="1">
    <location>
        <begin position="77"/>
        <end position="105"/>
    </location>
</feature>
<feature type="compositionally biased region" description="Basic and acidic residues" evidence="1">
    <location>
        <begin position="77"/>
        <end position="86"/>
    </location>
</feature>
<evidence type="ECO:0000313" key="3">
    <source>
        <dbReference type="Proteomes" id="UP000729402"/>
    </source>
</evidence>
<name>A0A8J5QZ16_ZIZPA</name>